<keyword evidence="2" id="KW-0233">DNA recombination</keyword>
<dbReference type="GO" id="GO:0015074">
    <property type="term" value="P:DNA integration"/>
    <property type="evidence" value="ECO:0007669"/>
    <property type="project" value="InterPro"/>
</dbReference>
<keyword evidence="5" id="KW-1185">Reference proteome</keyword>
<feature type="region of interest" description="Disordered" evidence="3">
    <location>
        <begin position="1"/>
        <end position="24"/>
    </location>
</feature>
<dbReference type="InterPro" id="IPR013762">
    <property type="entry name" value="Integrase-like_cat_sf"/>
</dbReference>
<proteinExistence type="predicted"/>
<dbReference type="EMBL" id="LRGB01002715">
    <property type="protein sequence ID" value="KZS06472.1"/>
    <property type="molecule type" value="Genomic_DNA"/>
</dbReference>
<evidence type="ECO:0000256" key="1">
    <source>
        <dbReference type="ARBA" id="ARBA00023125"/>
    </source>
</evidence>
<dbReference type="PANTHER" id="PTHR35617">
    <property type="entry name" value="PHAGE_INTEGRASE DOMAIN-CONTAINING PROTEIN"/>
    <property type="match status" value="1"/>
</dbReference>
<evidence type="ECO:0000256" key="3">
    <source>
        <dbReference type="SAM" id="MobiDB-lite"/>
    </source>
</evidence>
<reference evidence="4 5" key="1">
    <citation type="submission" date="2016-03" db="EMBL/GenBank/DDBJ databases">
        <title>EvidentialGene: Evidence-directed Construction of Genes on Genomes.</title>
        <authorList>
            <person name="Gilbert D.G."/>
            <person name="Choi J.-H."/>
            <person name="Mockaitis K."/>
            <person name="Colbourne J."/>
            <person name="Pfrender M."/>
        </authorList>
    </citation>
    <scope>NUCLEOTIDE SEQUENCE [LARGE SCALE GENOMIC DNA]</scope>
    <source>
        <strain evidence="4 5">Xinb3</strain>
        <tissue evidence="4">Complete organism</tissue>
    </source>
</reference>
<keyword evidence="1" id="KW-0238">DNA-binding</keyword>
<dbReference type="Proteomes" id="UP000076858">
    <property type="component" value="Unassembled WGS sequence"/>
</dbReference>
<evidence type="ECO:0008006" key="6">
    <source>
        <dbReference type="Google" id="ProtNLM"/>
    </source>
</evidence>
<dbReference type="SUPFAM" id="SSF56349">
    <property type="entry name" value="DNA breaking-rejoining enzymes"/>
    <property type="match status" value="1"/>
</dbReference>
<evidence type="ECO:0000313" key="4">
    <source>
        <dbReference type="EMBL" id="KZS06472.1"/>
    </source>
</evidence>
<dbReference type="OrthoDB" id="6380429at2759"/>
<dbReference type="GO" id="GO:0003677">
    <property type="term" value="F:DNA binding"/>
    <property type="evidence" value="ECO:0007669"/>
    <property type="project" value="UniProtKB-KW"/>
</dbReference>
<comment type="caution">
    <text evidence="4">The sequence shown here is derived from an EMBL/GenBank/DDBJ whole genome shotgun (WGS) entry which is preliminary data.</text>
</comment>
<dbReference type="GO" id="GO:0006310">
    <property type="term" value="P:DNA recombination"/>
    <property type="evidence" value="ECO:0007669"/>
    <property type="project" value="UniProtKB-KW"/>
</dbReference>
<dbReference type="Gene3D" id="1.10.443.10">
    <property type="entry name" value="Intergrase catalytic core"/>
    <property type="match status" value="1"/>
</dbReference>
<dbReference type="AlphaFoldDB" id="A0A164P3B3"/>
<organism evidence="4 5">
    <name type="scientific">Daphnia magna</name>
    <dbReference type="NCBI Taxonomy" id="35525"/>
    <lineage>
        <taxon>Eukaryota</taxon>
        <taxon>Metazoa</taxon>
        <taxon>Ecdysozoa</taxon>
        <taxon>Arthropoda</taxon>
        <taxon>Crustacea</taxon>
        <taxon>Branchiopoda</taxon>
        <taxon>Diplostraca</taxon>
        <taxon>Cladocera</taxon>
        <taxon>Anomopoda</taxon>
        <taxon>Daphniidae</taxon>
        <taxon>Daphnia</taxon>
    </lineage>
</organism>
<accession>A0A164P3B3</accession>
<feature type="region of interest" description="Disordered" evidence="3">
    <location>
        <begin position="201"/>
        <end position="251"/>
    </location>
</feature>
<sequence length="870" mass="96890">MPRSSRSSSAYSSSSTDSRRSGRIHRRSVVVASKGGIFYFIDPEEVASCHLSTKKPRDESTSADEPAAKRFTVGRSRSKKFRNYMLLCLQPSDARSIRKRYEPDFLKKSGSLQCPNIDHSMARRMKERKGPEISDACNDTLRLLGHAFASLTAKRQENILKFTNTRFEFLLKDPKRFDSDECDELFGRLFLRSMMRDADNDARLRNVNRPNSSGQRGSSNSSHHPGRGNGRQSSSSFSSGPNRGGSNNNFHGRRYVESLVPVTVDSIRIGGHVRFSANFWSTLTNDQLVVRSVSEGDAVLNNGAARGPWTSHDLGRHINELELLAALHALESFAGRASKSACLNDISQRIISLCEIQSFSLHAVYLPEALNREANFQSRAHLDASDWRLDPTVFSRISCQWVLSIDLFASAWNRDLEIFVSWHPQPAAHAIDAFSLDWHHLQAYAFPPFSLIRRGLGKIRKDQAELTLVAPYWPTQPWFPSLLELACERPLLIPHEEGPSSRPGWTPTPSPVERRATSDRLAVIRSRYETRDLQEGVIKYLRAADRPSTSATYQSALSAWVDWSIQRVQNPLSPTLNGVLSFLCGLAESGKAYWTVNVYRSMLSVTVGEIEGFDVGKHLLVVRLMKGIFSSNPPSAKYSGFWDINVVIAYLESLCPNTCLPFKHLSLELPTPLALSSLCRVSELVAIDFDSITVSDIGVKFALSKLRKNQHRGPLKSFTLKRMDAESLSCPVACMSTYLIRSYDFRSQVYGNRLLLGLKPPHKSVGASTVARWIKEILASAEINTKMFSAHSTKGAAASKAFAAGIPVERILKAGGWAAESVFFKALSRPGEADHLYKAILVETRTASTVEMASNPESGTVTEKFFVFVT</sequence>
<feature type="compositionally biased region" description="Low complexity" evidence="3">
    <location>
        <begin position="208"/>
        <end position="222"/>
    </location>
</feature>
<evidence type="ECO:0000313" key="5">
    <source>
        <dbReference type="Proteomes" id="UP000076858"/>
    </source>
</evidence>
<feature type="region of interest" description="Disordered" evidence="3">
    <location>
        <begin position="494"/>
        <end position="516"/>
    </location>
</feature>
<dbReference type="InterPro" id="IPR011010">
    <property type="entry name" value="DNA_brk_join_enz"/>
</dbReference>
<name>A0A164P3B3_9CRUS</name>
<feature type="compositionally biased region" description="Low complexity" evidence="3">
    <location>
        <begin position="1"/>
        <end position="16"/>
    </location>
</feature>
<dbReference type="SUPFAM" id="SSF47823">
    <property type="entry name" value="lambda integrase-like, N-terminal domain"/>
    <property type="match status" value="1"/>
</dbReference>
<feature type="compositionally biased region" description="Low complexity" evidence="3">
    <location>
        <begin position="230"/>
        <end position="249"/>
    </location>
</feature>
<dbReference type="PANTHER" id="PTHR35617:SF3">
    <property type="entry name" value="CORE-BINDING (CB) DOMAIN-CONTAINING PROTEIN"/>
    <property type="match status" value="1"/>
</dbReference>
<protein>
    <recommendedName>
        <fullName evidence="6">Tyr recombinase domain-containing protein</fullName>
    </recommendedName>
</protein>
<dbReference type="Gene3D" id="1.10.150.130">
    <property type="match status" value="1"/>
</dbReference>
<evidence type="ECO:0000256" key="2">
    <source>
        <dbReference type="ARBA" id="ARBA00023172"/>
    </source>
</evidence>
<dbReference type="InterPro" id="IPR010998">
    <property type="entry name" value="Integrase_recombinase_N"/>
</dbReference>
<gene>
    <name evidence="4" type="ORF">APZ42_030056</name>
</gene>